<feature type="compositionally biased region" description="Pro residues" evidence="1">
    <location>
        <begin position="275"/>
        <end position="292"/>
    </location>
</feature>
<dbReference type="AlphaFoldDB" id="S7RRS8"/>
<dbReference type="EMBL" id="KB469301">
    <property type="protein sequence ID" value="EPQ55694.1"/>
    <property type="molecule type" value="Genomic_DNA"/>
</dbReference>
<organism evidence="3 4">
    <name type="scientific">Gloeophyllum trabeum (strain ATCC 11539 / FP-39264 / Madison 617)</name>
    <name type="common">Brown rot fungus</name>
    <dbReference type="NCBI Taxonomy" id="670483"/>
    <lineage>
        <taxon>Eukaryota</taxon>
        <taxon>Fungi</taxon>
        <taxon>Dikarya</taxon>
        <taxon>Basidiomycota</taxon>
        <taxon>Agaricomycotina</taxon>
        <taxon>Agaricomycetes</taxon>
        <taxon>Gloeophyllales</taxon>
        <taxon>Gloeophyllaceae</taxon>
        <taxon>Gloeophyllum</taxon>
    </lineage>
</organism>
<sequence>MERYHECSGTADDRIVAQIRNRHYIPTSLPFADRFPQDWKKKAVKAKDATVSKAINTKDRLQSTPSAKTNWDYSNPPPRRPPPVPVKTRDSELYGPPPSRSNSSRAEVDDAVSAPPAPVLSTRPSIPSRSTRPSLPTRSPEELAPPPVRPPPMPARRSTASIPASQHHEEVIDKIDWANLSPEDKEVFFSWLDEFFSRLTGRHVGPTAHPTFVSSKEKFAHPPANEHAPAPAPAYTSAPAPADSPAPNRRLPPALSPSHASGPPPIVHWSRPKLPSSPSPAPVLTPAQPPRPTQHDQPCLARDLAQYFHPTTPWDHAWYLSPSATPPPLAGSAHMLLRASRVYVGKDETLTAGVLFSDLSICWFSLSFTRGDADADPNRAGRAARYRPPPPPLDRDSLVRAHGVYGEAVAGFVARFTGTANMAAEALRQFERFPGVEPPVPSVYRTHGHLVFAGSADTGVGTWCGGDTALRRGDIISWRDTRHHMGRGYLAGDHTSVVLRECAVQWDVEREMSLSRLGTLEVVEQGGVRREFDMDGFLEGTLEVYRPVGVGYLGLESLDGLLCPGDGIEV</sequence>
<evidence type="ECO:0000256" key="1">
    <source>
        <dbReference type="SAM" id="MobiDB-lite"/>
    </source>
</evidence>
<gene>
    <name evidence="3" type="ORF">GLOTRDRAFT_128906</name>
</gene>
<name>S7RRS8_GLOTA</name>
<feature type="compositionally biased region" description="Pro residues" evidence="1">
    <location>
        <begin position="143"/>
        <end position="154"/>
    </location>
</feature>
<reference evidence="3 4" key="1">
    <citation type="journal article" date="2012" name="Science">
        <title>The Paleozoic origin of enzymatic lignin decomposition reconstructed from 31 fungal genomes.</title>
        <authorList>
            <person name="Floudas D."/>
            <person name="Binder M."/>
            <person name="Riley R."/>
            <person name="Barry K."/>
            <person name="Blanchette R.A."/>
            <person name="Henrissat B."/>
            <person name="Martinez A.T."/>
            <person name="Otillar R."/>
            <person name="Spatafora J.W."/>
            <person name="Yadav J.S."/>
            <person name="Aerts A."/>
            <person name="Benoit I."/>
            <person name="Boyd A."/>
            <person name="Carlson A."/>
            <person name="Copeland A."/>
            <person name="Coutinho P.M."/>
            <person name="de Vries R.P."/>
            <person name="Ferreira P."/>
            <person name="Findley K."/>
            <person name="Foster B."/>
            <person name="Gaskell J."/>
            <person name="Glotzer D."/>
            <person name="Gorecki P."/>
            <person name="Heitman J."/>
            <person name="Hesse C."/>
            <person name="Hori C."/>
            <person name="Igarashi K."/>
            <person name="Jurgens J.A."/>
            <person name="Kallen N."/>
            <person name="Kersten P."/>
            <person name="Kohler A."/>
            <person name="Kuees U."/>
            <person name="Kumar T.K.A."/>
            <person name="Kuo A."/>
            <person name="LaButti K."/>
            <person name="Larrondo L.F."/>
            <person name="Lindquist E."/>
            <person name="Ling A."/>
            <person name="Lombard V."/>
            <person name="Lucas S."/>
            <person name="Lundell T."/>
            <person name="Martin R."/>
            <person name="McLaughlin D.J."/>
            <person name="Morgenstern I."/>
            <person name="Morin E."/>
            <person name="Murat C."/>
            <person name="Nagy L.G."/>
            <person name="Nolan M."/>
            <person name="Ohm R.A."/>
            <person name="Patyshakuliyeva A."/>
            <person name="Rokas A."/>
            <person name="Ruiz-Duenas F.J."/>
            <person name="Sabat G."/>
            <person name="Salamov A."/>
            <person name="Samejima M."/>
            <person name="Schmutz J."/>
            <person name="Slot J.C."/>
            <person name="St John F."/>
            <person name="Stenlid J."/>
            <person name="Sun H."/>
            <person name="Sun S."/>
            <person name="Syed K."/>
            <person name="Tsang A."/>
            <person name="Wiebenga A."/>
            <person name="Young D."/>
            <person name="Pisabarro A."/>
            <person name="Eastwood D.C."/>
            <person name="Martin F."/>
            <person name="Cullen D."/>
            <person name="Grigoriev I.V."/>
            <person name="Hibbett D.S."/>
        </authorList>
    </citation>
    <scope>NUCLEOTIDE SEQUENCE [LARGE SCALE GENOMIC DNA]</scope>
    <source>
        <strain evidence="3 4">ATCC 11539</strain>
    </source>
</reference>
<feature type="region of interest" description="Disordered" evidence="1">
    <location>
        <begin position="45"/>
        <end position="168"/>
    </location>
</feature>
<protein>
    <recommendedName>
        <fullName evidence="2">BBC1/AIM3 cysteine proteinase-fold domain-containing protein</fullName>
    </recommendedName>
</protein>
<dbReference type="RefSeq" id="XP_007865743.1">
    <property type="nucleotide sequence ID" value="XM_007867552.1"/>
</dbReference>
<dbReference type="Pfam" id="PF25459">
    <property type="entry name" value="AIM3_BBC1_C"/>
    <property type="match status" value="1"/>
</dbReference>
<feature type="compositionally biased region" description="Basic and acidic residues" evidence="1">
    <location>
        <begin position="45"/>
        <end position="61"/>
    </location>
</feature>
<dbReference type="Proteomes" id="UP000030669">
    <property type="component" value="Unassembled WGS sequence"/>
</dbReference>
<feature type="compositionally biased region" description="Low complexity" evidence="1">
    <location>
        <begin position="221"/>
        <end position="247"/>
    </location>
</feature>
<dbReference type="OrthoDB" id="3357271at2759"/>
<feature type="compositionally biased region" description="Low complexity" evidence="1">
    <location>
        <begin position="121"/>
        <end position="138"/>
    </location>
</feature>
<dbReference type="GeneID" id="19301817"/>
<evidence type="ECO:0000259" key="2">
    <source>
        <dbReference type="Pfam" id="PF25459"/>
    </source>
</evidence>
<feature type="region of interest" description="Disordered" evidence="1">
    <location>
        <begin position="219"/>
        <end position="297"/>
    </location>
</feature>
<proteinExistence type="predicted"/>
<evidence type="ECO:0000313" key="4">
    <source>
        <dbReference type="Proteomes" id="UP000030669"/>
    </source>
</evidence>
<keyword evidence="4" id="KW-1185">Reference proteome</keyword>
<feature type="compositionally biased region" description="Polar residues" evidence="1">
    <location>
        <begin position="62"/>
        <end position="73"/>
    </location>
</feature>
<evidence type="ECO:0000313" key="3">
    <source>
        <dbReference type="EMBL" id="EPQ55694.1"/>
    </source>
</evidence>
<feature type="domain" description="BBC1/AIM3 cysteine proteinase-fold" evidence="2">
    <location>
        <begin position="384"/>
        <end position="555"/>
    </location>
</feature>
<accession>S7RRS8</accession>
<dbReference type="KEGG" id="gtr:GLOTRDRAFT_128906"/>
<feature type="compositionally biased region" description="Pro residues" evidence="1">
    <location>
        <begin position="75"/>
        <end position="85"/>
    </location>
</feature>
<dbReference type="eggNOG" id="ENOG502S09A">
    <property type="taxonomic scope" value="Eukaryota"/>
</dbReference>
<dbReference type="HOGENOM" id="CLU_498876_0_0_1"/>
<dbReference type="InterPro" id="IPR057402">
    <property type="entry name" value="AIM3_BBC1_C"/>
</dbReference>
<dbReference type="OMA" id="GEMWIYR"/>